<dbReference type="STRING" id="445960.SAMN05421542_0114"/>
<dbReference type="Proteomes" id="UP000199426">
    <property type="component" value="Unassembled WGS sequence"/>
</dbReference>
<dbReference type="Gene3D" id="3.40.50.1820">
    <property type="entry name" value="alpha/beta hydrolase"/>
    <property type="match status" value="1"/>
</dbReference>
<evidence type="ECO:0000313" key="7">
    <source>
        <dbReference type="Proteomes" id="UP000251670"/>
    </source>
</evidence>
<name>A0A2X2WVT1_CHRJE</name>
<dbReference type="Proteomes" id="UP000251670">
    <property type="component" value="Unassembled WGS sequence"/>
</dbReference>
<evidence type="ECO:0000259" key="3">
    <source>
        <dbReference type="Pfam" id="PF02230"/>
    </source>
</evidence>
<dbReference type="EC" id="3.1.1.1" evidence="5"/>
<organism evidence="5 7">
    <name type="scientific">Chryseobacterium jejuense</name>
    <dbReference type="NCBI Taxonomy" id="445960"/>
    <lineage>
        <taxon>Bacteria</taxon>
        <taxon>Pseudomonadati</taxon>
        <taxon>Bacteroidota</taxon>
        <taxon>Flavobacteriia</taxon>
        <taxon>Flavobacteriales</taxon>
        <taxon>Weeksellaceae</taxon>
        <taxon>Chryseobacterium group</taxon>
        <taxon>Chryseobacterium</taxon>
    </lineage>
</organism>
<reference evidence="4 6" key="1">
    <citation type="submission" date="2016-10" db="EMBL/GenBank/DDBJ databases">
        <authorList>
            <person name="Varghese N."/>
            <person name="Submissions S."/>
        </authorList>
    </citation>
    <scope>NUCLEOTIDE SEQUENCE [LARGE SCALE GENOMIC DNA]</scope>
    <source>
        <strain evidence="4 6">DSM 19299</strain>
    </source>
</reference>
<evidence type="ECO:0000256" key="1">
    <source>
        <dbReference type="ARBA" id="ARBA00006499"/>
    </source>
</evidence>
<dbReference type="Pfam" id="PF02230">
    <property type="entry name" value="Abhydrolase_2"/>
    <property type="match status" value="1"/>
</dbReference>
<dbReference type="InterPro" id="IPR003140">
    <property type="entry name" value="PLipase/COase/thioEstase"/>
</dbReference>
<feature type="domain" description="Phospholipase/carboxylesterase/thioesterase" evidence="3">
    <location>
        <begin position="16"/>
        <end position="211"/>
    </location>
</feature>
<evidence type="ECO:0000256" key="2">
    <source>
        <dbReference type="ARBA" id="ARBA00022801"/>
    </source>
</evidence>
<sequence>MNLDYLVREPENITSSTPILFMLHGYGSNEQDLFSFRETLPQDWIIISFRAPRDTQFEGYSWYDINFNDPENFIDVPQAKESLNAVLESILKIVNNYGLTESKVHLCGFSQGGILCYALALKYPELFTNIACLSAYAEEKILDGIVKDKKKLEKLRFFVSHGTDDAVIPIDWGRKAAELLYDLNCYFTFREYMSGHGVNQKNYMDLMDFFSK</sequence>
<proteinExistence type="inferred from homology"/>
<accession>A0A2X2WVT1</accession>
<evidence type="ECO:0000313" key="4">
    <source>
        <dbReference type="EMBL" id="SDI11470.1"/>
    </source>
</evidence>
<reference evidence="5 7" key="2">
    <citation type="submission" date="2018-06" db="EMBL/GenBank/DDBJ databases">
        <authorList>
            <consortium name="Pathogen Informatics"/>
            <person name="Doyle S."/>
        </authorList>
    </citation>
    <scope>NUCLEOTIDE SEQUENCE [LARGE SCALE GENOMIC DNA]</scope>
    <source>
        <strain evidence="5 7">NCTC13492</strain>
    </source>
</reference>
<comment type="similarity">
    <text evidence="1">Belongs to the AB hydrolase superfamily. AB hydrolase 2 family.</text>
</comment>
<dbReference type="OrthoDB" id="9795555at2"/>
<dbReference type="AlphaFoldDB" id="A0A2X2WVT1"/>
<dbReference type="EMBL" id="UAWB01000015">
    <property type="protein sequence ID" value="SQB47442.1"/>
    <property type="molecule type" value="Genomic_DNA"/>
</dbReference>
<dbReference type="InterPro" id="IPR029058">
    <property type="entry name" value="AB_hydrolase_fold"/>
</dbReference>
<dbReference type="PANTHER" id="PTHR10655:SF17">
    <property type="entry name" value="LYSOPHOSPHOLIPASE-LIKE PROTEIN 1"/>
    <property type="match status" value="1"/>
</dbReference>
<dbReference type="EMBL" id="FNEG01000001">
    <property type="protein sequence ID" value="SDI11470.1"/>
    <property type="molecule type" value="Genomic_DNA"/>
</dbReference>
<dbReference type="RefSeq" id="WP_045494172.1">
    <property type="nucleotide sequence ID" value="NZ_FNEG01000001.1"/>
</dbReference>
<evidence type="ECO:0000313" key="6">
    <source>
        <dbReference type="Proteomes" id="UP000199426"/>
    </source>
</evidence>
<keyword evidence="6" id="KW-1185">Reference proteome</keyword>
<dbReference type="GO" id="GO:0106435">
    <property type="term" value="F:carboxylesterase activity"/>
    <property type="evidence" value="ECO:0007669"/>
    <property type="project" value="UniProtKB-EC"/>
</dbReference>
<dbReference type="InterPro" id="IPR050565">
    <property type="entry name" value="LYPA1-2/EST-like"/>
</dbReference>
<evidence type="ECO:0000313" key="5">
    <source>
        <dbReference type="EMBL" id="SQB47442.1"/>
    </source>
</evidence>
<protein>
    <submittedName>
        <fullName evidence="5">Carboxylesterase 2</fullName>
        <ecNumber evidence="5">3.1.1.1</ecNumber>
    </submittedName>
    <submittedName>
        <fullName evidence="4">Phospholipase/carboxylesterase</fullName>
    </submittedName>
</protein>
<keyword evidence="2 5" id="KW-0378">Hydrolase</keyword>
<dbReference type="PANTHER" id="PTHR10655">
    <property type="entry name" value="LYSOPHOSPHOLIPASE-RELATED"/>
    <property type="match status" value="1"/>
</dbReference>
<gene>
    <name evidence="5" type="primary">estB</name>
    <name evidence="5" type="ORF">NCTC13492_04524</name>
    <name evidence="4" type="ORF">SAMN05421542_0114</name>
</gene>
<dbReference type="SUPFAM" id="SSF53474">
    <property type="entry name" value="alpha/beta-Hydrolases"/>
    <property type="match status" value="1"/>
</dbReference>